<dbReference type="Proteomes" id="UP001304895">
    <property type="component" value="Unassembled WGS sequence"/>
</dbReference>
<organism evidence="3 4">
    <name type="scientific">Trichocladium antarcticum</name>
    <dbReference type="NCBI Taxonomy" id="1450529"/>
    <lineage>
        <taxon>Eukaryota</taxon>
        <taxon>Fungi</taxon>
        <taxon>Dikarya</taxon>
        <taxon>Ascomycota</taxon>
        <taxon>Pezizomycotina</taxon>
        <taxon>Sordariomycetes</taxon>
        <taxon>Sordariomycetidae</taxon>
        <taxon>Sordariales</taxon>
        <taxon>Chaetomiaceae</taxon>
        <taxon>Trichocladium</taxon>
    </lineage>
</organism>
<gene>
    <name evidence="3" type="ORF">BT67DRAFT_433362</name>
</gene>
<evidence type="ECO:0000256" key="1">
    <source>
        <dbReference type="SAM" id="MobiDB-lite"/>
    </source>
</evidence>
<evidence type="ECO:0000313" key="4">
    <source>
        <dbReference type="Proteomes" id="UP001304895"/>
    </source>
</evidence>
<feature type="compositionally biased region" description="Polar residues" evidence="1">
    <location>
        <begin position="150"/>
        <end position="162"/>
    </location>
</feature>
<evidence type="ECO:0000256" key="2">
    <source>
        <dbReference type="SAM" id="Phobius"/>
    </source>
</evidence>
<keyword evidence="2" id="KW-0812">Transmembrane</keyword>
<keyword evidence="2" id="KW-1133">Transmembrane helix</keyword>
<keyword evidence="2" id="KW-0472">Membrane</keyword>
<reference evidence="3" key="2">
    <citation type="submission" date="2023-05" db="EMBL/GenBank/DDBJ databases">
        <authorList>
            <consortium name="Lawrence Berkeley National Laboratory"/>
            <person name="Steindorff A."/>
            <person name="Hensen N."/>
            <person name="Bonometti L."/>
            <person name="Westerberg I."/>
            <person name="Brannstrom I.O."/>
            <person name="Guillou S."/>
            <person name="Cros-Aarteil S."/>
            <person name="Calhoun S."/>
            <person name="Haridas S."/>
            <person name="Kuo A."/>
            <person name="Mondo S."/>
            <person name="Pangilinan J."/>
            <person name="Riley R."/>
            <person name="Labutti K."/>
            <person name="Andreopoulos B."/>
            <person name="Lipzen A."/>
            <person name="Chen C."/>
            <person name="Yanf M."/>
            <person name="Daum C."/>
            <person name="Ng V."/>
            <person name="Clum A."/>
            <person name="Ohm R."/>
            <person name="Martin F."/>
            <person name="Silar P."/>
            <person name="Natvig D."/>
            <person name="Lalanne C."/>
            <person name="Gautier V."/>
            <person name="Ament-Velasquez S.L."/>
            <person name="Kruys A."/>
            <person name="Hutchinson M.I."/>
            <person name="Powell A.J."/>
            <person name="Barry K."/>
            <person name="Miller A.N."/>
            <person name="Grigoriev I.V."/>
            <person name="Debuchy R."/>
            <person name="Gladieux P."/>
            <person name="Thoren M.H."/>
            <person name="Johannesson H."/>
        </authorList>
    </citation>
    <scope>NUCLEOTIDE SEQUENCE</scope>
    <source>
        <strain evidence="3">CBS 123565</strain>
    </source>
</reference>
<keyword evidence="4" id="KW-1185">Reference proteome</keyword>
<accession>A0AAN6ULZ7</accession>
<dbReference type="AlphaFoldDB" id="A0AAN6ULZ7"/>
<name>A0AAN6ULZ7_9PEZI</name>
<protein>
    <submittedName>
        <fullName evidence="3">Uncharacterized protein</fullName>
    </submittedName>
</protein>
<feature type="region of interest" description="Disordered" evidence="1">
    <location>
        <begin position="116"/>
        <end position="204"/>
    </location>
</feature>
<feature type="compositionally biased region" description="Polar residues" evidence="1">
    <location>
        <begin position="172"/>
        <end position="184"/>
    </location>
</feature>
<feature type="transmembrane region" description="Helical" evidence="2">
    <location>
        <begin position="6"/>
        <end position="27"/>
    </location>
</feature>
<proteinExistence type="predicted"/>
<comment type="caution">
    <text evidence="3">The sequence shown here is derived from an EMBL/GenBank/DDBJ whole genome shotgun (WGS) entry which is preliminary data.</text>
</comment>
<reference evidence="3" key="1">
    <citation type="journal article" date="2023" name="Mol. Phylogenet. Evol.">
        <title>Genome-scale phylogeny and comparative genomics of the fungal order Sordariales.</title>
        <authorList>
            <person name="Hensen N."/>
            <person name="Bonometti L."/>
            <person name="Westerberg I."/>
            <person name="Brannstrom I.O."/>
            <person name="Guillou S."/>
            <person name="Cros-Aarteil S."/>
            <person name="Calhoun S."/>
            <person name="Haridas S."/>
            <person name="Kuo A."/>
            <person name="Mondo S."/>
            <person name="Pangilinan J."/>
            <person name="Riley R."/>
            <person name="LaButti K."/>
            <person name="Andreopoulos B."/>
            <person name="Lipzen A."/>
            <person name="Chen C."/>
            <person name="Yan M."/>
            <person name="Daum C."/>
            <person name="Ng V."/>
            <person name="Clum A."/>
            <person name="Steindorff A."/>
            <person name="Ohm R.A."/>
            <person name="Martin F."/>
            <person name="Silar P."/>
            <person name="Natvig D.O."/>
            <person name="Lalanne C."/>
            <person name="Gautier V."/>
            <person name="Ament-Velasquez S.L."/>
            <person name="Kruys A."/>
            <person name="Hutchinson M.I."/>
            <person name="Powell A.J."/>
            <person name="Barry K."/>
            <person name="Miller A.N."/>
            <person name="Grigoriev I.V."/>
            <person name="Debuchy R."/>
            <person name="Gladieux P."/>
            <person name="Hiltunen Thoren M."/>
            <person name="Johannesson H."/>
        </authorList>
    </citation>
    <scope>NUCLEOTIDE SEQUENCE</scope>
    <source>
        <strain evidence="3">CBS 123565</strain>
    </source>
</reference>
<evidence type="ECO:0000313" key="3">
    <source>
        <dbReference type="EMBL" id="KAK4135209.1"/>
    </source>
</evidence>
<dbReference type="EMBL" id="MU853406">
    <property type="protein sequence ID" value="KAK4135209.1"/>
    <property type="molecule type" value="Genomic_DNA"/>
</dbReference>
<feature type="compositionally biased region" description="Polar residues" evidence="1">
    <location>
        <begin position="194"/>
        <end position="204"/>
    </location>
</feature>
<sequence>MQRNDFVIPLFVANVLLMLDLYLFLLCTLARGEEVGMGGIAGVGVRVWLRNTFICLPPEPRYFRSEQPPFQHMESLNRLEYLASGTPGIVRVEHEHEDYNYCGECERTFANDNNLTMLPATRPTRPHPAPGNAAVPGSRQRGPPGYTQLLAPSNPATPSSRQRGPPGHTQLLAPSNPATPSSRQRGPRGYTQLPAPSNPATPSS</sequence>